<dbReference type="KEGG" id="ttq:NIES37_57430"/>
<dbReference type="InterPro" id="IPR018650">
    <property type="entry name" value="STSV1_Orf64"/>
</dbReference>
<keyword evidence="1" id="KW-0472">Membrane</keyword>
<feature type="transmembrane region" description="Helical" evidence="1">
    <location>
        <begin position="256"/>
        <end position="278"/>
    </location>
</feature>
<proteinExistence type="predicted"/>
<feature type="transmembrane region" description="Helical" evidence="1">
    <location>
        <begin position="313"/>
        <end position="336"/>
    </location>
</feature>
<feature type="transmembrane region" description="Helical" evidence="1">
    <location>
        <begin position="197"/>
        <end position="221"/>
    </location>
</feature>
<evidence type="ECO:0000313" key="2">
    <source>
        <dbReference type="EMBL" id="BAZ01737.1"/>
    </source>
</evidence>
<dbReference type="AlphaFoldDB" id="A0A1Z4N7Q3"/>
<gene>
    <name evidence="2" type="ORF">NIES37_57430</name>
</gene>
<feature type="transmembrane region" description="Helical" evidence="1">
    <location>
        <begin position="342"/>
        <end position="359"/>
    </location>
</feature>
<feature type="transmembrane region" description="Helical" evidence="1">
    <location>
        <begin position="284"/>
        <end position="301"/>
    </location>
</feature>
<dbReference type="Proteomes" id="UP000218785">
    <property type="component" value="Chromosome"/>
</dbReference>
<feature type="transmembrane region" description="Helical" evidence="1">
    <location>
        <begin position="116"/>
        <end position="133"/>
    </location>
</feature>
<feature type="transmembrane region" description="Helical" evidence="1">
    <location>
        <begin position="59"/>
        <end position="80"/>
    </location>
</feature>
<keyword evidence="1" id="KW-1133">Transmembrane helix</keyword>
<feature type="transmembrane region" description="Helical" evidence="1">
    <location>
        <begin position="6"/>
        <end position="24"/>
    </location>
</feature>
<dbReference type="RefSeq" id="WP_096581497.1">
    <property type="nucleotide sequence ID" value="NZ_CAWNJS010000001.1"/>
</dbReference>
<evidence type="ECO:0000256" key="1">
    <source>
        <dbReference type="SAM" id="Phobius"/>
    </source>
</evidence>
<evidence type="ECO:0000313" key="3">
    <source>
        <dbReference type="Proteomes" id="UP000218785"/>
    </source>
</evidence>
<organism evidence="2 3">
    <name type="scientific">Tolypothrix tenuis PCC 7101</name>
    <dbReference type="NCBI Taxonomy" id="231146"/>
    <lineage>
        <taxon>Bacteria</taxon>
        <taxon>Bacillati</taxon>
        <taxon>Cyanobacteriota</taxon>
        <taxon>Cyanophyceae</taxon>
        <taxon>Nostocales</taxon>
        <taxon>Tolypothrichaceae</taxon>
        <taxon>Tolypothrix</taxon>
    </lineage>
</organism>
<accession>A0A1Z4N7Q3</accession>
<dbReference type="Pfam" id="PF09852">
    <property type="entry name" value="DUF2079"/>
    <property type="match status" value="1"/>
</dbReference>
<protein>
    <recommendedName>
        <fullName evidence="4">Glycosyltransferase RgtA/B/C/D-like domain-containing protein</fullName>
    </recommendedName>
</protein>
<name>A0A1Z4N7Q3_9CYAN</name>
<sequence length="464" mass="52384">MKKNFPKLNTIGAIILISTIILFISSTLRHELFNSSGDLAFFDQAIYLISQGKTPISSIIGFHALADHAAWILYFLALLYKIYPSVYWLFAVQSFALALGALPTYVLALQAGLEKTQAVVMMAVYLLYPVVYNSNLADFHPDVIAVPAILTAIFAARTKRIIWFCISIILVLGCKAVLSLTVAAMGVWLLFFEKQRLYGAIAIFSGTAWFLIANELIIPFFGGEAALLNRHLYRYSYLGNSFSETVKILLSHPEVIFKNIFSSINLEYLVSLIAPILWGFKPQYMLPVIGAIPCIALNILADHPSQKNLVLHYSLAALPFLMVAIIACLASGKAWIKQNRVIIVWSLVGFLVLGKWGLFSSRYLRNIDNWQATKDAIALIKTPDSVFTTDVITPHLTHRELISFKYNPKELNNYHYILLNLRHPGWAASAEDYQNLYNQLQTQPEFKLQYQRDDVYLFSKNKLL</sequence>
<reference evidence="2 3" key="1">
    <citation type="submission" date="2017-06" db="EMBL/GenBank/DDBJ databases">
        <title>Genome sequencing of cyanobaciteial culture collection at National Institute for Environmental Studies (NIES).</title>
        <authorList>
            <person name="Hirose Y."/>
            <person name="Shimura Y."/>
            <person name="Fujisawa T."/>
            <person name="Nakamura Y."/>
            <person name="Kawachi M."/>
        </authorList>
    </citation>
    <scope>NUCLEOTIDE SEQUENCE [LARGE SCALE GENOMIC DNA]</scope>
    <source>
        <strain evidence="2 3">NIES-37</strain>
    </source>
</reference>
<dbReference type="EMBL" id="AP018248">
    <property type="protein sequence ID" value="BAZ01737.1"/>
    <property type="molecule type" value="Genomic_DNA"/>
</dbReference>
<keyword evidence="3" id="KW-1185">Reference proteome</keyword>
<evidence type="ECO:0008006" key="4">
    <source>
        <dbReference type="Google" id="ProtNLM"/>
    </source>
</evidence>
<feature type="transmembrane region" description="Helical" evidence="1">
    <location>
        <begin position="86"/>
        <end position="109"/>
    </location>
</feature>
<feature type="transmembrane region" description="Helical" evidence="1">
    <location>
        <begin position="163"/>
        <end position="191"/>
    </location>
</feature>
<keyword evidence="1" id="KW-0812">Transmembrane</keyword>